<dbReference type="EMBL" id="BMHE01000010">
    <property type="protein sequence ID" value="GFZ79055.1"/>
    <property type="molecule type" value="Genomic_DNA"/>
</dbReference>
<feature type="transmembrane region" description="Helical" evidence="1">
    <location>
        <begin position="287"/>
        <end position="310"/>
    </location>
</feature>
<dbReference type="InterPro" id="IPR036890">
    <property type="entry name" value="HATPase_C_sf"/>
</dbReference>
<dbReference type="Pfam" id="PF06580">
    <property type="entry name" value="His_kinase"/>
    <property type="match status" value="1"/>
</dbReference>
<dbReference type="Gene3D" id="3.30.565.10">
    <property type="entry name" value="Histidine kinase-like ATPase, C-terminal domain"/>
    <property type="match status" value="1"/>
</dbReference>
<sequence length="575" mass="66432">MFRLKKWIPNKLKYRLFFAFLLLIVTPFTFLQIYNYNKMENTIINRLQKQNQTQVNLLKSNLEDIRFAMLQRYLEFEKDEEMTGLLTLADSNPERDEKIMGRIAASSSKLVPQNEFVSYTLQDMKGKSFKFPLTNLQQEQDLDMPSVFANLEEKGTLSTWKMNSIGFRGGTLSLYAILQTQSGDPYARIRLTFDVETWLQRSTKNLLIQGEAFIMDSSGVVVVQTNQGMQLPPTINNNIIRSDSSMHRSKDMKIINSTPIPSLQWTMISMVSMESYIGDISAIKRSIFATFGVFVLIFIVMTFVISSAMTRPLQVLQMKMSEMVRKNFNTLLPEHKYVGESLELVRTFNNLVKDIRSLIQRLRVEERQKEAVRFQMLVAQMNPHFLLNTLNMIKFQAMDKDQKEITEVCVALGKLLEQSLCSEKELIFLKDELELLHAYIYIQSIRYEDMFAIQLEVETQLDYVLVPQLTLQPLVENAILHGMMYRSSGGLIQISIFCRENKLVVEVADNGLNPDSSLNRNDRKRKGIGLANLKERLELLFRQEGKLELVPLQPGMLVRIEFPLLISNPYRGEGL</sequence>
<gene>
    <name evidence="3" type="ORF">GCM10008018_25790</name>
</gene>
<dbReference type="PANTHER" id="PTHR34220">
    <property type="entry name" value="SENSOR HISTIDINE KINASE YPDA"/>
    <property type="match status" value="1"/>
</dbReference>
<evidence type="ECO:0000256" key="1">
    <source>
        <dbReference type="SAM" id="Phobius"/>
    </source>
</evidence>
<keyword evidence="4" id="KW-1185">Reference proteome</keyword>
<reference evidence="4" key="1">
    <citation type="journal article" date="2019" name="Int. J. Syst. Evol. Microbiol.">
        <title>The Global Catalogue of Microorganisms (GCM) 10K type strain sequencing project: providing services to taxonomists for standard genome sequencing and annotation.</title>
        <authorList>
            <consortium name="The Broad Institute Genomics Platform"/>
            <consortium name="The Broad Institute Genome Sequencing Center for Infectious Disease"/>
            <person name="Wu L."/>
            <person name="Ma J."/>
        </authorList>
    </citation>
    <scope>NUCLEOTIDE SEQUENCE [LARGE SCALE GENOMIC DNA]</scope>
    <source>
        <strain evidence="4">CGMCC 1.15043</strain>
    </source>
</reference>
<accession>A0ABQ1EN83</accession>
<dbReference type="RefSeq" id="WP_189012048.1">
    <property type="nucleotide sequence ID" value="NZ_BMHE01000010.1"/>
</dbReference>
<comment type="caution">
    <text evidence="3">The sequence shown here is derived from an EMBL/GenBank/DDBJ whole genome shotgun (WGS) entry which is preliminary data.</text>
</comment>
<name>A0ABQ1EN83_9BACL</name>
<evidence type="ECO:0000259" key="2">
    <source>
        <dbReference type="Pfam" id="PF06580"/>
    </source>
</evidence>
<keyword evidence="1" id="KW-1133">Transmembrane helix</keyword>
<dbReference type="PANTHER" id="PTHR34220:SF7">
    <property type="entry name" value="SENSOR HISTIDINE KINASE YPDA"/>
    <property type="match status" value="1"/>
</dbReference>
<feature type="domain" description="Signal transduction histidine kinase internal region" evidence="2">
    <location>
        <begin position="373"/>
        <end position="450"/>
    </location>
</feature>
<dbReference type="Gene3D" id="6.10.340.10">
    <property type="match status" value="1"/>
</dbReference>
<protein>
    <recommendedName>
        <fullName evidence="2">Signal transduction histidine kinase internal region domain-containing protein</fullName>
    </recommendedName>
</protein>
<organism evidence="3 4">
    <name type="scientific">Paenibacillus marchantiophytorum</name>
    <dbReference type="NCBI Taxonomy" id="1619310"/>
    <lineage>
        <taxon>Bacteria</taxon>
        <taxon>Bacillati</taxon>
        <taxon>Bacillota</taxon>
        <taxon>Bacilli</taxon>
        <taxon>Bacillales</taxon>
        <taxon>Paenibacillaceae</taxon>
        <taxon>Paenibacillus</taxon>
    </lineage>
</organism>
<dbReference type="InterPro" id="IPR050640">
    <property type="entry name" value="Bact_2-comp_sensor_kinase"/>
</dbReference>
<dbReference type="InterPro" id="IPR010559">
    <property type="entry name" value="Sig_transdc_His_kin_internal"/>
</dbReference>
<dbReference type="SUPFAM" id="SSF55874">
    <property type="entry name" value="ATPase domain of HSP90 chaperone/DNA topoisomerase II/histidine kinase"/>
    <property type="match status" value="1"/>
</dbReference>
<proteinExistence type="predicted"/>
<keyword evidence="1" id="KW-0812">Transmembrane</keyword>
<evidence type="ECO:0000313" key="3">
    <source>
        <dbReference type="EMBL" id="GFZ79055.1"/>
    </source>
</evidence>
<evidence type="ECO:0000313" key="4">
    <source>
        <dbReference type="Proteomes" id="UP000615455"/>
    </source>
</evidence>
<keyword evidence="1" id="KW-0472">Membrane</keyword>
<dbReference type="Proteomes" id="UP000615455">
    <property type="component" value="Unassembled WGS sequence"/>
</dbReference>